<keyword evidence="5" id="KW-0378">Hydrolase</keyword>
<dbReference type="PANTHER" id="PTHR37984">
    <property type="entry name" value="PROTEIN CBG26694"/>
    <property type="match status" value="1"/>
</dbReference>
<dbReference type="GO" id="GO:0004519">
    <property type="term" value="F:endonuclease activity"/>
    <property type="evidence" value="ECO:0007669"/>
    <property type="project" value="UniProtKB-KW"/>
</dbReference>
<dbReference type="GO" id="GO:0016787">
    <property type="term" value="F:hydrolase activity"/>
    <property type="evidence" value="ECO:0007669"/>
    <property type="project" value="UniProtKB-KW"/>
</dbReference>
<reference evidence="8" key="1">
    <citation type="submission" date="2019-08" db="EMBL/GenBank/DDBJ databases">
        <authorList>
            <person name="Liu F."/>
        </authorList>
    </citation>
    <scope>NUCLEOTIDE SEQUENCE [LARGE SCALE GENOMIC DNA]</scope>
    <source>
        <strain evidence="8">PA1801</strain>
        <tissue evidence="8">Leaf</tissue>
    </source>
</reference>
<dbReference type="PANTHER" id="PTHR37984:SF5">
    <property type="entry name" value="PROTEIN NYNRIN-LIKE"/>
    <property type="match status" value="1"/>
</dbReference>
<dbReference type="InterPro" id="IPR050951">
    <property type="entry name" value="Retrovirus_Pol_polyprotein"/>
</dbReference>
<dbReference type="AlphaFoldDB" id="A0A5B6V4N8"/>
<dbReference type="Proteomes" id="UP000325315">
    <property type="component" value="Unassembled WGS sequence"/>
</dbReference>
<keyword evidence="2" id="KW-0548">Nucleotidyltransferase</keyword>
<evidence type="ECO:0000256" key="6">
    <source>
        <dbReference type="ARBA" id="ARBA00022918"/>
    </source>
</evidence>
<keyword evidence="9" id="KW-1185">Reference proteome</keyword>
<dbReference type="GO" id="GO:0003964">
    <property type="term" value="F:RNA-directed DNA polymerase activity"/>
    <property type="evidence" value="ECO:0007669"/>
    <property type="project" value="UniProtKB-KW"/>
</dbReference>
<evidence type="ECO:0000259" key="7">
    <source>
        <dbReference type="Pfam" id="PF17917"/>
    </source>
</evidence>
<organism evidence="8 9">
    <name type="scientific">Gossypium australe</name>
    <dbReference type="NCBI Taxonomy" id="47621"/>
    <lineage>
        <taxon>Eukaryota</taxon>
        <taxon>Viridiplantae</taxon>
        <taxon>Streptophyta</taxon>
        <taxon>Embryophyta</taxon>
        <taxon>Tracheophyta</taxon>
        <taxon>Spermatophyta</taxon>
        <taxon>Magnoliopsida</taxon>
        <taxon>eudicotyledons</taxon>
        <taxon>Gunneridae</taxon>
        <taxon>Pentapetalae</taxon>
        <taxon>rosids</taxon>
        <taxon>malvids</taxon>
        <taxon>Malvales</taxon>
        <taxon>Malvaceae</taxon>
        <taxon>Malvoideae</taxon>
        <taxon>Gossypium</taxon>
    </lineage>
</organism>
<dbReference type="Pfam" id="PF17917">
    <property type="entry name" value="RT_RNaseH"/>
    <property type="match status" value="1"/>
</dbReference>
<evidence type="ECO:0000256" key="5">
    <source>
        <dbReference type="ARBA" id="ARBA00022801"/>
    </source>
</evidence>
<keyword evidence="6" id="KW-0695">RNA-directed DNA polymerase</keyword>
<dbReference type="InterPro" id="IPR043502">
    <property type="entry name" value="DNA/RNA_pol_sf"/>
</dbReference>
<dbReference type="OrthoDB" id="1738613at2759"/>
<accession>A0A5B6V4N8</accession>
<sequence>MLTEALMLTQPESRKEFIVYSDASLNDLGCNYSTHDLELAAVVFVLKIWHYYLYGKKRHVYTNHKILKYLMTQKKLNLRQRRGLELSSGQSKRHCQCFETSTLFSLRSMNAQLQLERDGSILAELMAKPSIGKNSSLYFRNRPCVPNDLQLKQNILNETHNSVYSLHPGSTKMYCDLKQIY</sequence>
<comment type="caution">
    <text evidence="8">The sequence shown here is derived from an EMBL/GenBank/DDBJ whole genome shotgun (WGS) entry which is preliminary data.</text>
</comment>
<evidence type="ECO:0000256" key="4">
    <source>
        <dbReference type="ARBA" id="ARBA00022759"/>
    </source>
</evidence>
<evidence type="ECO:0000256" key="2">
    <source>
        <dbReference type="ARBA" id="ARBA00022695"/>
    </source>
</evidence>
<keyword evidence="1" id="KW-0808">Transferase</keyword>
<keyword evidence="3" id="KW-0540">Nuclease</keyword>
<evidence type="ECO:0000256" key="3">
    <source>
        <dbReference type="ARBA" id="ARBA00022722"/>
    </source>
</evidence>
<evidence type="ECO:0000313" key="9">
    <source>
        <dbReference type="Proteomes" id="UP000325315"/>
    </source>
</evidence>
<proteinExistence type="predicted"/>
<dbReference type="EMBL" id="SMMG02000008">
    <property type="protein sequence ID" value="KAA3464122.1"/>
    <property type="molecule type" value="Genomic_DNA"/>
</dbReference>
<protein>
    <submittedName>
        <fullName evidence="8">Integrase</fullName>
    </submittedName>
</protein>
<evidence type="ECO:0000256" key="1">
    <source>
        <dbReference type="ARBA" id="ARBA00022679"/>
    </source>
</evidence>
<evidence type="ECO:0000313" key="8">
    <source>
        <dbReference type="EMBL" id="KAA3464122.1"/>
    </source>
</evidence>
<dbReference type="InterPro" id="IPR041373">
    <property type="entry name" value="RT_RNaseH"/>
</dbReference>
<name>A0A5B6V4N8_9ROSI</name>
<feature type="domain" description="Reverse transcriptase RNase H-like" evidence="7">
    <location>
        <begin position="7"/>
        <end position="82"/>
    </location>
</feature>
<gene>
    <name evidence="8" type="ORF">EPI10_008416</name>
</gene>
<keyword evidence="4" id="KW-0255">Endonuclease</keyword>
<dbReference type="SUPFAM" id="SSF56672">
    <property type="entry name" value="DNA/RNA polymerases"/>
    <property type="match status" value="1"/>
</dbReference>